<feature type="domain" description="Arrestin-like N-terminal" evidence="2">
    <location>
        <begin position="70"/>
        <end position="209"/>
    </location>
</feature>
<reference evidence="3 4" key="1">
    <citation type="journal article" date="2020" name="ISME J.">
        <title>Uncovering the hidden diversity of litter-decomposition mechanisms in mushroom-forming fungi.</title>
        <authorList>
            <person name="Floudas D."/>
            <person name="Bentzer J."/>
            <person name="Ahren D."/>
            <person name="Johansson T."/>
            <person name="Persson P."/>
            <person name="Tunlid A."/>
        </authorList>
    </citation>
    <scope>NUCLEOTIDE SEQUENCE [LARGE SCALE GENOMIC DNA]</scope>
    <source>
        <strain evidence="3 4">CBS 175.51</strain>
    </source>
</reference>
<dbReference type="PANTHER" id="PTHR11188">
    <property type="entry name" value="ARRESTIN DOMAIN CONTAINING PROTEIN"/>
    <property type="match status" value="1"/>
</dbReference>
<dbReference type="SUPFAM" id="SSF81296">
    <property type="entry name" value="E set domains"/>
    <property type="match status" value="1"/>
</dbReference>
<evidence type="ECO:0000256" key="1">
    <source>
        <dbReference type="SAM" id="MobiDB-lite"/>
    </source>
</evidence>
<dbReference type="AlphaFoldDB" id="A0A8H5C374"/>
<dbReference type="Gene3D" id="2.60.40.640">
    <property type="match status" value="1"/>
</dbReference>
<dbReference type="GO" id="GO:0030674">
    <property type="term" value="F:protein-macromolecule adaptor activity"/>
    <property type="evidence" value="ECO:0007669"/>
    <property type="project" value="TreeGrafter"/>
</dbReference>
<dbReference type="GO" id="GO:0031625">
    <property type="term" value="F:ubiquitin protein ligase binding"/>
    <property type="evidence" value="ECO:0007669"/>
    <property type="project" value="TreeGrafter"/>
</dbReference>
<dbReference type="InterPro" id="IPR014756">
    <property type="entry name" value="Ig_E-set"/>
</dbReference>
<evidence type="ECO:0000313" key="3">
    <source>
        <dbReference type="EMBL" id="KAF5333323.1"/>
    </source>
</evidence>
<feature type="compositionally biased region" description="Polar residues" evidence="1">
    <location>
        <begin position="451"/>
        <end position="461"/>
    </location>
</feature>
<dbReference type="InterPro" id="IPR050357">
    <property type="entry name" value="Arrestin_domain-protein"/>
</dbReference>
<evidence type="ECO:0000313" key="4">
    <source>
        <dbReference type="Proteomes" id="UP000541558"/>
    </source>
</evidence>
<sequence>MDTRNPPRYSTLSLATLPVYPTARDLDISSINDTRQSFEFCIENTSISDGRQAWATLSLLSTVPPGLQRPRYRGGESVEGTVTLDLKRPRTITSISVLLRGRMVTSSLSEGSHLFLEVAHPIWDSTMGVPAPLGGQELLSPASPTRGNTSGKFNGRYEWPFSFAFPTEFQNLPVATKHPNRENVATTYSTPQTILERGINADITYEVVLKIATGGLFKTKHRITATVLYVPLIRPPPLPPLRASAYLNATYLVGPEDDPTGWQMLPKMYFRVTTVEAHSPSFVDVECSAYVANPTVYTRGTVIPCYLICRTRGAENATARSATLLQDFVAQQCVALTLFQRVHYHEDPRQAISSNFRVGHDMKVRVPKDERASHIERCGVAVWWPPTMGVTVSGGDHAESSQSPARSSCLEGEIHLDLGHLPSCETPFFQVSHYVSASLNPTQSLVITTLSDSQGSGTSKLPEQHDRTNQLSRIPVRIVTAHAEDGPSPTPFTPAPPRRQKDASFVQDVQYNVPRNSYPGR</sequence>
<organism evidence="3 4">
    <name type="scientific">Ephemerocybe angulata</name>
    <dbReference type="NCBI Taxonomy" id="980116"/>
    <lineage>
        <taxon>Eukaryota</taxon>
        <taxon>Fungi</taxon>
        <taxon>Dikarya</taxon>
        <taxon>Basidiomycota</taxon>
        <taxon>Agaricomycotina</taxon>
        <taxon>Agaricomycetes</taxon>
        <taxon>Agaricomycetidae</taxon>
        <taxon>Agaricales</taxon>
        <taxon>Agaricineae</taxon>
        <taxon>Psathyrellaceae</taxon>
        <taxon>Ephemerocybe</taxon>
    </lineage>
</organism>
<dbReference type="GO" id="GO:0070086">
    <property type="term" value="P:ubiquitin-dependent endocytosis"/>
    <property type="evidence" value="ECO:0007669"/>
    <property type="project" value="TreeGrafter"/>
</dbReference>
<dbReference type="EMBL" id="JAACJK010000109">
    <property type="protein sequence ID" value="KAF5333323.1"/>
    <property type="molecule type" value="Genomic_DNA"/>
</dbReference>
<comment type="caution">
    <text evidence="3">The sequence shown here is derived from an EMBL/GenBank/DDBJ whole genome shotgun (WGS) entry which is preliminary data.</text>
</comment>
<dbReference type="GO" id="GO:0005829">
    <property type="term" value="C:cytosol"/>
    <property type="evidence" value="ECO:0007669"/>
    <property type="project" value="TreeGrafter"/>
</dbReference>
<protein>
    <recommendedName>
        <fullName evidence="2">Arrestin-like N-terminal domain-containing protein</fullName>
    </recommendedName>
</protein>
<feature type="compositionally biased region" description="Pro residues" evidence="1">
    <location>
        <begin position="488"/>
        <end position="497"/>
    </location>
</feature>
<feature type="region of interest" description="Disordered" evidence="1">
    <location>
        <begin position="451"/>
        <end position="521"/>
    </location>
</feature>
<accession>A0A8H5C374</accession>
<dbReference type="OrthoDB" id="3262423at2759"/>
<evidence type="ECO:0000259" key="2">
    <source>
        <dbReference type="Pfam" id="PF00339"/>
    </source>
</evidence>
<gene>
    <name evidence="3" type="ORF">D9611_002832</name>
</gene>
<name>A0A8H5C374_9AGAR</name>
<dbReference type="GO" id="GO:0005886">
    <property type="term" value="C:plasma membrane"/>
    <property type="evidence" value="ECO:0007669"/>
    <property type="project" value="TreeGrafter"/>
</dbReference>
<dbReference type="InterPro" id="IPR014752">
    <property type="entry name" value="Arrestin-like_C"/>
</dbReference>
<proteinExistence type="predicted"/>
<keyword evidence="4" id="KW-1185">Reference proteome</keyword>
<dbReference type="Proteomes" id="UP000541558">
    <property type="component" value="Unassembled WGS sequence"/>
</dbReference>
<dbReference type="InterPro" id="IPR011021">
    <property type="entry name" value="Arrestin-like_N"/>
</dbReference>
<dbReference type="Pfam" id="PF00339">
    <property type="entry name" value="Arrestin_N"/>
    <property type="match status" value="1"/>
</dbReference>
<dbReference type="PANTHER" id="PTHR11188:SF17">
    <property type="entry name" value="FI21816P1"/>
    <property type="match status" value="1"/>
</dbReference>